<accession>A0A2S6GG63</accession>
<comment type="caution">
    <text evidence="1">The sequence shown here is derived from an EMBL/GenBank/DDBJ whole genome shotgun (WGS) entry which is preliminary data.</text>
</comment>
<dbReference type="AlphaFoldDB" id="A0A2S6GG63"/>
<gene>
    <name evidence="1" type="ORF">CLV40_12166</name>
</gene>
<dbReference type="EMBL" id="PTIX01000021">
    <property type="protein sequence ID" value="PPK64202.1"/>
    <property type="molecule type" value="Genomic_DNA"/>
</dbReference>
<dbReference type="RefSeq" id="WP_374065112.1">
    <property type="nucleotide sequence ID" value="NZ_CP154825.1"/>
</dbReference>
<evidence type="ECO:0000313" key="1">
    <source>
        <dbReference type="EMBL" id="PPK64202.1"/>
    </source>
</evidence>
<organism evidence="1 2">
    <name type="scientific">Actinokineospora auranticolor</name>
    <dbReference type="NCBI Taxonomy" id="155976"/>
    <lineage>
        <taxon>Bacteria</taxon>
        <taxon>Bacillati</taxon>
        <taxon>Actinomycetota</taxon>
        <taxon>Actinomycetes</taxon>
        <taxon>Pseudonocardiales</taxon>
        <taxon>Pseudonocardiaceae</taxon>
        <taxon>Actinokineospora</taxon>
    </lineage>
</organism>
<name>A0A2S6GG63_9PSEU</name>
<protein>
    <submittedName>
        <fullName evidence="1">Uncharacterized protein</fullName>
    </submittedName>
</protein>
<evidence type="ECO:0000313" key="2">
    <source>
        <dbReference type="Proteomes" id="UP000239203"/>
    </source>
</evidence>
<sequence>MDTVRDLLAEVFALQPQFTAENLPPMQRRGQLIRRTIPTWLRGEMAKFAPPGID</sequence>
<proteinExistence type="predicted"/>
<reference evidence="1 2" key="1">
    <citation type="submission" date="2018-02" db="EMBL/GenBank/DDBJ databases">
        <title>Genomic Encyclopedia of Archaeal and Bacterial Type Strains, Phase II (KMG-II): from individual species to whole genera.</title>
        <authorList>
            <person name="Goeker M."/>
        </authorList>
    </citation>
    <scope>NUCLEOTIDE SEQUENCE [LARGE SCALE GENOMIC DNA]</scope>
    <source>
        <strain evidence="1 2">YU 961-1</strain>
    </source>
</reference>
<dbReference type="Proteomes" id="UP000239203">
    <property type="component" value="Unassembled WGS sequence"/>
</dbReference>
<keyword evidence="2" id="KW-1185">Reference proteome</keyword>